<comment type="caution">
    <text evidence="2">The sequence shown here is derived from an EMBL/GenBank/DDBJ whole genome shotgun (WGS) entry which is preliminary data.</text>
</comment>
<dbReference type="InParanoid" id="A0A2T0GY16"/>
<feature type="compositionally biased region" description="Basic and acidic residues" evidence="1">
    <location>
        <begin position="129"/>
        <end position="146"/>
    </location>
</feature>
<keyword evidence="3" id="KW-1185">Reference proteome</keyword>
<dbReference type="Proteomes" id="UP000239352">
    <property type="component" value="Unassembled WGS sequence"/>
</dbReference>
<accession>A0A2T0GY16</accession>
<dbReference type="AlphaFoldDB" id="A0A2T0GY16"/>
<protein>
    <recommendedName>
        <fullName evidence="4">Histidine kinase/HSP90-like ATPase domain-containing protein</fullName>
    </recommendedName>
</protein>
<dbReference type="EMBL" id="PVSR01000007">
    <property type="protein sequence ID" value="PRW63987.1"/>
    <property type="molecule type" value="Genomic_DNA"/>
</dbReference>
<feature type="region of interest" description="Disordered" evidence="1">
    <location>
        <begin position="122"/>
        <end position="174"/>
    </location>
</feature>
<reference evidence="2 3" key="1">
    <citation type="submission" date="2018-03" db="EMBL/GenBank/DDBJ databases">
        <title>Actinopolyspora mortivallis from Sahara, screening for active biomolecules.</title>
        <authorList>
            <person name="Selama O."/>
            <person name="Wellington E.M.H."/>
            <person name="Hacene H."/>
        </authorList>
    </citation>
    <scope>NUCLEOTIDE SEQUENCE [LARGE SCALE GENOMIC DNA]</scope>
    <source>
        <strain evidence="2 3">M5A</strain>
    </source>
</reference>
<dbReference type="STRING" id="1050202.GCA_000384035_01591"/>
<gene>
    <name evidence="2" type="ORF">CEP50_07280</name>
</gene>
<evidence type="ECO:0000256" key="1">
    <source>
        <dbReference type="SAM" id="MobiDB-lite"/>
    </source>
</evidence>
<sequence length="174" mass="19201">MDTEIAQTDDLRLVALQSAVNCTDMFVRFTLSEWSLRPMSEEAAQAATHLVSVVVNHSDAQAPGFVSVRLRIHGNNLVIEVEDEAGVLPGTIPEDPAGTRVEVFPSGRGRIARCELELPRGMRASDVPLPRRDPKRTSSSEQRSEPDSEDFDPQVMERLLSSLSKRGGQRPSHE</sequence>
<organism evidence="2 3">
    <name type="scientific">Actinopolyspora mortivallis</name>
    <dbReference type="NCBI Taxonomy" id="33906"/>
    <lineage>
        <taxon>Bacteria</taxon>
        <taxon>Bacillati</taxon>
        <taxon>Actinomycetota</taxon>
        <taxon>Actinomycetes</taxon>
        <taxon>Actinopolysporales</taxon>
        <taxon>Actinopolysporaceae</taxon>
        <taxon>Actinopolyspora</taxon>
    </lineage>
</organism>
<dbReference type="RefSeq" id="WP_106113172.1">
    <property type="nucleotide sequence ID" value="NZ_PVSR01000007.1"/>
</dbReference>
<evidence type="ECO:0000313" key="3">
    <source>
        <dbReference type="Proteomes" id="UP000239352"/>
    </source>
</evidence>
<proteinExistence type="predicted"/>
<evidence type="ECO:0008006" key="4">
    <source>
        <dbReference type="Google" id="ProtNLM"/>
    </source>
</evidence>
<name>A0A2T0GY16_ACTMO</name>
<evidence type="ECO:0000313" key="2">
    <source>
        <dbReference type="EMBL" id="PRW63987.1"/>
    </source>
</evidence>